<dbReference type="SUPFAM" id="SSF54427">
    <property type="entry name" value="NTF2-like"/>
    <property type="match status" value="1"/>
</dbReference>
<gene>
    <name evidence="2" type="ORF">ISS99_01330</name>
</gene>
<feature type="signal peptide" evidence="1">
    <location>
        <begin position="1"/>
        <end position="18"/>
    </location>
</feature>
<dbReference type="InterPro" id="IPR032710">
    <property type="entry name" value="NTF2-like_dom_sf"/>
</dbReference>
<keyword evidence="3" id="KW-1185">Reference proteome</keyword>
<dbReference type="EMBL" id="JADIKF010000030">
    <property type="protein sequence ID" value="MBM7128154.1"/>
    <property type="molecule type" value="Genomic_DNA"/>
</dbReference>
<evidence type="ECO:0000256" key="1">
    <source>
        <dbReference type="SAM" id="SignalP"/>
    </source>
</evidence>
<dbReference type="Gene3D" id="3.10.450.50">
    <property type="match status" value="1"/>
</dbReference>
<accession>A0ABS2KAG9</accession>
<name>A0ABS2KAG9_9GAMM</name>
<evidence type="ECO:0008006" key="4">
    <source>
        <dbReference type="Google" id="ProtNLM"/>
    </source>
</evidence>
<evidence type="ECO:0000313" key="2">
    <source>
        <dbReference type="EMBL" id="MBM7128154.1"/>
    </source>
</evidence>
<protein>
    <recommendedName>
        <fullName evidence="4">SnoaL-like domain-containing protein</fullName>
    </recommendedName>
</protein>
<dbReference type="Proteomes" id="UP001430193">
    <property type="component" value="Unassembled WGS sequence"/>
</dbReference>
<evidence type="ECO:0000313" key="3">
    <source>
        <dbReference type="Proteomes" id="UP001430193"/>
    </source>
</evidence>
<comment type="caution">
    <text evidence="2">The sequence shown here is derived from an EMBL/GenBank/DDBJ whole genome shotgun (WGS) entry which is preliminary data.</text>
</comment>
<dbReference type="RefSeq" id="WP_204629762.1">
    <property type="nucleotide sequence ID" value="NZ_BSOC01000011.1"/>
</dbReference>
<proteinExistence type="predicted"/>
<organism evidence="2 3">
    <name type="scientific">Dyella mobilis</name>
    <dbReference type="NCBI Taxonomy" id="1849582"/>
    <lineage>
        <taxon>Bacteria</taxon>
        <taxon>Pseudomonadati</taxon>
        <taxon>Pseudomonadota</taxon>
        <taxon>Gammaproteobacteria</taxon>
        <taxon>Lysobacterales</taxon>
        <taxon>Rhodanobacteraceae</taxon>
        <taxon>Dyella</taxon>
    </lineage>
</organism>
<feature type="chain" id="PRO_5046188271" description="SnoaL-like domain-containing protein" evidence="1">
    <location>
        <begin position="19"/>
        <end position="168"/>
    </location>
</feature>
<sequence length="168" mass="18397">MKHVLLAVGLAFAGSAHAAAAPNADIEKATQQIQQVVHDFQAGIIKKDRALLASLFYPGSNSWFSVATAPAYRAMQQKFPGTTRVHGGSYEDFIGFVTGNPDPQEEKFSNVMIHTDGNIAAVYFDFVYLDKGKLNNQGSETWQLLNTPDGWKINSIIYTMDPGVSKKD</sequence>
<reference evidence="2" key="1">
    <citation type="submission" date="2020-10" db="EMBL/GenBank/DDBJ databases">
        <title>Phylogeny of dyella-like bacteria.</title>
        <authorList>
            <person name="Fu J."/>
        </authorList>
    </citation>
    <scope>NUCLEOTIDE SEQUENCE</scope>
    <source>
        <strain evidence="2">DHON07</strain>
    </source>
</reference>
<keyword evidence="1" id="KW-0732">Signal</keyword>